<dbReference type="PROSITE" id="PS01095">
    <property type="entry name" value="GH18_1"/>
    <property type="match status" value="1"/>
</dbReference>
<comment type="similarity">
    <text evidence="2">Belongs to the glycosyl hydrolase 18 family. Chitinase class V subfamily.</text>
</comment>
<dbReference type="InterPro" id="IPR018392">
    <property type="entry name" value="LysM"/>
</dbReference>
<dbReference type="OrthoDB" id="73875at2759"/>
<dbReference type="CDD" id="cd00118">
    <property type="entry name" value="LysM"/>
    <property type="match status" value="1"/>
</dbReference>
<dbReference type="EC" id="3.2.1.14" evidence="3"/>
<dbReference type="InterPro" id="IPR036861">
    <property type="entry name" value="Endochitinase-like_sf"/>
</dbReference>
<feature type="signal peptide" evidence="12">
    <location>
        <begin position="1"/>
        <end position="18"/>
    </location>
</feature>
<dbReference type="InterPro" id="IPR011583">
    <property type="entry name" value="Chitinase_II/V-like_cat"/>
</dbReference>
<dbReference type="InterPro" id="IPR029070">
    <property type="entry name" value="Chitinase_insertion_sf"/>
</dbReference>
<feature type="chain" id="PRO_5004029611" description="chitinase" evidence="12">
    <location>
        <begin position="19"/>
        <end position="598"/>
    </location>
</feature>
<evidence type="ECO:0000256" key="4">
    <source>
        <dbReference type="ARBA" id="ARBA00022669"/>
    </source>
</evidence>
<dbReference type="Gene3D" id="3.10.50.10">
    <property type="match status" value="1"/>
</dbReference>
<keyword evidence="7" id="KW-0843">Virulence</keyword>
<reference evidence="15 16" key="1">
    <citation type="journal article" date="2012" name="PLoS Pathog.">
        <title>Diverse lifestyles and strategies of plant pathogenesis encoded in the genomes of eighteen Dothideomycetes fungi.</title>
        <authorList>
            <person name="Ohm R.A."/>
            <person name="Feau N."/>
            <person name="Henrissat B."/>
            <person name="Schoch C.L."/>
            <person name="Horwitz B.A."/>
            <person name="Barry K.W."/>
            <person name="Condon B.J."/>
            <person name="Copeland A.C."/>
            <person name="Dhillon B."/>
            <person name="Glaser F."/>
            <person name="Hesse C.N."/>
            <person name="Kosti I."/>
            <person name="LaButti K."/>
            <person name="Lindquist E.A."/>
            <person name="Lucas S."/>
            <person name="Salamov A.A."/>
            <person name="Bradshaw R.E."/>
            <person name="Ciuffetti L."/>
            <person name="Hamelin R.C."/>
            <person name="Kema G.H.J."/>
            <person name="Lawrence C."/>
            <person name="Scott J.A."/>
            <person name="Spatafora J.W."/>
            <person name="Turgeon B.G."/>
            <person name="de Wit P.J.G.M."/>
            <person name="Zhong S."/>
            <person name="Goodwin S.B."/>
            <person name="Grigoriev I.V."/>
        </authorList>
    </citation>
    <scope>NUCLEOTIDE SEQUENCE [LARGE SCALE GENOMIC DNA]</scope>
    <source>
        <strain evidence="15 16">CIRAD86</strain>
    </source>
</reference>
<evidence type="ECO:0000256" key="2">
    <source>
        <dbReference type="ARBA" id="ARBA00008682"/>
    </source>
</evidence>
<dbReference type="InterPro" id="IPR001223">
    <property type="entry name" value="Glyco_hydro18_cat"/>
</dbReference>
<dbReference type="GO" id="GO:0008061">
    <property type="term" value="F:chitin binding"/>
    <property type="evidence" value="ECO:0007669"/>
    <property type="project" value="UniProtKB-KW"/>
</dbReference>
<name>M2YUA9_PSEFD</name>
<protein>
    <recommendedName>
        <fullName evidence="3">chitinase</fullName>
        <ecNumber evidence="3">3.2.1.14</ecNumber>
    </recommendedName>
</protein>
<dbReference type="SUPFAM" id="SSF51445">
    <property type="entry name" value="(Trans)glycosidases"/>
    <property type="match status" value="1"/>
</dbReference>
<keyword evidence="10" id="KW-0624">Polysaccharide degradation</keyword>
<evidence type="ECO:0000313" key="16">
    <source>
        <dbReference type="Proteomes" id="UP000016932"/>
    </source>
</evidence>
<dbReference type="SMART" id="SM00257">
    <property type="entry name" value="LysM"/>
    <property type="match status" value="2"/>
</dbReference>
<dbReference type="STRING" id="383855.M2YUA9"/>
<feature type="domain" description="LysM" evidence="13">
    <location>
        <begin position="116"/>
        <end position="164"/>
    </location>
</feature>
<dbReference type="InterPro" id="IPR017853">
    <property type="entry name" value="GH"/>
</dbReference>
<evidence type="ECO:0000256" key="8">
    <source>
        <dbReference type="ARBA" id="ARBA00023277"/>
    </source>
</evidence>
<dbReference type="SMART" id="SM00636">
    <property type="entry name" value="Glyco_18"/>
    <property type="match status" value="1"/>
</dbReference>
<comment type="catalytic activity">
    <reaction evidence="1">
        <text>Random endo-hydrolysis of N-acetyl-beta-D-glucosaminide (1-&gt;4)-beta-linkages in chitin and chitodextrins.</text>
        <dbReference type="EC" id="3.2.1.14"/>
    </reaction>
</comment>
<dbReference type="GO" id="GO:0008843">
    <property type="term" value="F:endochitinase activity"/>
    <property type="evidence" value="ECO:0007669"/>
    <property type="project" value="UniProtKB-EC"/>
</dbReference>
<dbReference type="HOGENOM" id="CLU_023305_0_0_1"/>
<dbReference type="Gene3D" id="3.10.350.10">
    <property type="entry name" value="LysM domain"/>
    <property type="match status" value="2"/>
</dbReference>
<dbReference type="GeneID" id="19331124"/>
<dbReference type="PROSITE" id="PS51782">
    <property type="entry name" value="LYSM"/>
    <property type="match status" value="2"/>
</dbReference>
<evidence type="ECO:0000313" key="15">
    <source>
        <dbReference type="EMBL" id="EME81305.1"/>
    </source>
</evidence>
<keyword evidence="12" id="KW-0732">Signal</keyword>
<organism evidence="15 16">
    <name type="scientific">Pseudocercospora fijiensis (strain CIRAD86)</name>
    <name type="common">Black leaf streak disease fungus</name>
    <name type="synonym">Mycosphaerella fijiensis</name>
    <dbReference type="NCBI Taxonomy" id="383855"/>
    <lineage>
        <taxon>Eukaryota</taxon>
        <taxon>Fungi</taxon>
        <taxon>Dikarya</taxon>
        <taxon>Ascomycota</taxon>
        <taxon>Pezizomycotina</taxon>
        <taxon>Dothideomycetes</taxon>
        <taxon>Dothideomycetidae</taxon>
        <taxon>Mycosphaerellales</taxon>
        <taxon>Mycosphaerellaceae</taxon>
        <taxon>Pseudocercospora</taxon>
    </lineage>
</organism>
<evidence type="ECO:0000256" key="10">
    <source>
        <dbReference type="ARBA" id="ARBA00023326"/>
    </source>
</evidence>
<evidence type="ECO:0000256" key="9">
    <source>
        <dbReference type="ARBA" id="ARBA00023295"/>
    </source>
</evidence>
<dbReference type="Pfam" id="PF01476">
    <property type="entry name" value="LysM"/>
    <property type="match status" value="1"/>
</dbReference>
<evidence type="ECO:0000256" key="1">
    <source>
        <dbReference type="ARBA" id="ARBA00000822"/>
    </source>
</evidence>
<evidence type="ECO:0000256" key="6">
    <source>
        <dbReference type="ARBA" id="ARBA00023024"/>
    </source>
</evidence>
<evidence type="ECO:0000256" key="12">
    <source>
        <dbReference type="SAM" id="SignalP"/>
    </source>
</evidence>
<keyword evidence="5 11" id="KW-0378">Hydrolase</keyword>
<sequence length="598" mass="64578">MKISLLVILPGLLSLASGAPPWESNATLTHTNWTHNPGLASPSYHALVASDDCEDLQVQAGDSCESIAAECKISISQLGEYNPAERLCDSLQIGQHVCCSQGTLPTPKPQDDGTCATHVVEELQLCDEIARNYSITTDDIEDFNSQTWGFMDCANLQAYQVICISLGDPPMPAPDPNAICGPRVNGTLPPTDGSDMADLNPCPVGACCNIWGQCGMSHEFCEITDSPFPAPGTAAPGLNQCISNCAMLIADASPVRNPLTIGYYEGFSVDRSCLIMEPKDIPTDRYSHLHFAFANISSEFEATARWASFKSLSGPKLIVSVGGWAFSTSEETHAIFGQAVSSGHRQTFIESIVRFISNQGIDGVDFDWEYPGASASPGIHAGDPENDGPRYLEFLKELREALPSDKSISIAVPAEYWNLKAFPVDEMADVVDYIVYMTYDMHGQWDYGTKNSVSGCENGDCLRSHVNLTETITALSMIVKAGVPQSKVVVGVTSYGRSYQLSEFGCTGAACTYTGPESNATPGRCTNTPGILANGEIDEILADNPTALTWYDTDSNSDILVYDAIQWVAFMSDTTKTSRRNHYLSIGYLGTADWAIDL</sequence>
<dbReference type="Gene3D" id="3.20.20.80">
    <property type="entry name" value="Glycosidases"/>
    <property type="match status" value="1"/>
</dbReference>
<dbReference type="EMBL" id="KB446560">
    <property type="protein sequence ID" value="EME81305.1"/>
    <property type="molecule type" value="Genomic_DNA"/>
</dbReference>
<dbReference type="RefSeq" id="XP_007928531.1">
    <property type="nucleotide sequence ID" value="XM_007930340.1"/>
</dbReference>
<dbReference type="Proteomes" id="UP000016932">
    <property type="component" value="Unassembled WGS sequence"/>
</dbReference>
<gene>
    <name evidence="15" type="ORF">MYCFIDRAFT_139546</name>
</gene>
<dbReference type="Pfam" id="PF00704">
    <property type="entry name" value="Glyco_hydro_18"/>
    <property type="match status" value="1"/>
</dbReference>
<feature type="domain" description="GH18" evidence="14">
    <location>
        <begin position="258"/>
        <end position="598"/>
    </location>
</feature>
<keyword evidence="8" id="KW-0119">Carbohydrate metabolism</keyword>
<dbReference type="CDD" id="cd00035">
    <property type="entry name" value="ChtBD1"/>
    <property type="match status" value="1"/>
</dbReference>
<evidence type="ECO:0000256" key="3">
    <source>
        <dbReference type="ARBA" id="ARBA00012729"/>
    </source>
</evidence>
<dbReference type="SUPFAM" id="SSF54556">
    <property type="entry name" value="Chitinase insertion domain"/>
    <property type="match status" value="1"/>
</dbReference>
<dbReference type="AlphaFoldDB" id="M2YUA9"/>
<keyword evidence="6" id="KW-0146">Chitin degradation</keyword>
<proteinExistence type="inferred from homology"/>
<dbReference type="InterPro" id="IPR036779">
    <property type="entry name" value="LysM_dom_sf"/>
</dbReference>
<keyword evidence="4" id="KW-0147">Chitin-binding</keyword>
<feature type="domain" description="LysM" evidence="13">
    <location>
        <begin position="54"/>
        <end position="99"/>
    </location>
</feature>
<feature type="non-terminal residue" evidence="15">
    <location>
        <position position="598"/>
    </location>
</feature>
<evidence type="ECO:0000259" key="13">
    <source>
        <dbReference type="PROSITE" id="PS51782"/>
    </source>
</evidence>
<dbReference type="KEGG" id="pfj:MYCFIDRAFT_139546"/>
<dbReference type="VEuPathDB" id="FungiDB:MYCFIDRAFT_139546"/>
<dbReference type="InterPro" id="IPR001579">
    <property type="entry name" value="Glyco_hydro_18_chit_AS"/>
</dbReference>
<dbReference type="eggNOG" id="KOG2806">
    <property type="taxonomic scope" value="Eukaryota"/>
</dbReference>
<evidence type="ECO:0000256" key="5">
    <source>
        <dbReference type="ARBA" id="ARBA00022801"/>
    </source>
</evidence>
<dbReference type="GO" id="GO:0006032">
    <property type="term" value="P:chitin catabolic process"/>
    <property type="evidence" value="ECO:0007669"/>
    <property type="project" value="UniProtKB-KW"/>
</dbReference>
<dbReference type="CDD" id="cd02878">
    <property type="entry name" value="GH18_zymocin_alpha"/>
    <property type="match status" value="1"/>
</dbReference>
<evidence type="ECO:0000256" key="11">
    <source>
        <dbReference type="RuleBase" id="RU000489"/>
    </source>
</evidence>
<dbReference type="PROSITE" id="PS51910">
    <property type="entry name" value="GH18_2"/>
    <property type="match status" value="1"/>
</dbReference>
<dbReference type="SUPFAM" id="SSF57016">
    <property type="entry name" value="Plant lectins/antimicrobial peptides"/>
    <property type="match status" value="1"/>
</dbReference>
<accession>M2YUA9</accession>
<evidence type="ECO:0000256" key="7">
    <source>
        <dbReference type="ARBA" id="ARBA00023026"/>
    </source>
</evidence>
<dbReference type="SUPFAM" id="SSF54106">
    <property type="entry name" value="LysM domain"/>
    <property type="match status" value="1"/>
</dbReference>
<dbReference type="PANTHER" id="PTHR47700:SF2">
    <property type="entry name" value="CHITINASE"/>
    <property type="match status" value="1"/>
</dbReference>
<evidence type="ECO:0000259" key="14">
    <source>
        <dbReference type="PROSITE" id="PS51910"/>
    </source>
</evidence>
<dbReference type="PANTHER" id="PTHR47700">
    <property type="entry name" value="V CHITINASE, PUTATIVE (AFU_ORTHOLOGUE AFUA_6G13720)-RELATED"/>
    <property type="match status" value="1"/>
</dbReference>
<keyword evidence="16" id="KW-1185">Reference proteome</keyword>
<dbReference type="GO" id="GO:0000272">
    <property type="term" value="P:polysaccharide catabolic process"/>
    <property type="evidence" value="ECO:0007669"/>
    <property type="project" value="UniProtKB-KW"/>
</dbReference>
<dbReference type="InterPro" id="IPR053214">
    <property type="entry name" value="LysM12-like"/>
</dbReference>
<keyword evidence="9 11" id="KW-0326">Glycosidase</keyword>